<dbReference type="Proteomes" id="UP000250275">
    <property type="component" value="Unassembled WGS sequence"/>
</dbReference>
<comment type="catalytic activity">
    <reaction evidence="17">
        <text>a phosphate monoester + H2O = an alcohol + phosphate</text>
        <dbReference type="Rhea" id="RHEA:15017"/>
        <dbReference type="ChEBI" id="CHEBI:15377"/>
        <dbReference type="ChEBI" id="CHEBI:30879"/>
        <dbReference type="ChEBI" id="CHEBI:43474"/>
        <dbReference type="ChEBI" id="CHEBI:67140"/>
        <dbReference type="EC" id="3.1.3.1"/>
    </reaction>
</comment>
<dbReference type="EC" id="3.1.3.1" evidence="3 17"/>
<feature type="binding site" evidence="15">
    <location>
        <position position="441"/>
    </location>
    <ligand>
        <name>Zn(2+)</name>
        <dbReference type="ChEBI" id="CHEBI:29105"/>
        <label>2</label>
    </ligand>
</feature>
<dbReference type="Gene3D" id="3.40.720.10">
    <property type="entry name" value="Alkaline Phosphatase, subunit A"/>
    <property type="match status" value="1"/>
</dbReference>
<keyword evidence="4" id="KW-1003">Cell membrane</keyword>
<feature type="binding site" evidence="15">
    <location>
        <position position="403"/>
    </location>
    <ligand>
        <name>Zn(2+)</name>
        <dbReference type="ChEBI" id="CHEBI:29105"/>
        <label>2</label>
    </ligand>
</feature>
<dbReference type="PANTHER" id="PTHR11596:SF5">
    <property type="entry name" value="ALKALINE PHOSPHATASE"/>
    <property type="match status" value="1"/>
</dbReference>
<evidence type="ECO:0000256" key="13">
    <source>
        <dbReference type="ARBA" id="ARBA00023288"/>
    </source>
</evidence>
<keyword evidence="10 15" id="KW-0460">Magnesium</keyword>
<keyword evidence="8 17" id="KW-0378">Hydrolase</keyword>
<dbReference type="Pfam" id="PF00245">
    <property type="entry name" value="Alk_phosphatase"/>
    <property type="match status" value="1"/>
</dbReference>
<evidence type="ECO:0000313" key="18">
    <source>
        <dbReference type="EMBL" id="OAD55347.1"/>
    </source>
</evidence>
<feature type="binding site" evidence="15">
    <location>
        <position position="521"/>
    </location>
    <ligand>
        <name>Zn(2+)</name>
        <dbReference type="ChEBI" id="CHEBI:29105"/>
        <label>2</label>
    </ligand>
</feature>
<evidence type="ECO:0000256" key="7">
    <source>
        <dbReference type="ARBA" id="ARBA00022723"/>
    </source>
</evidence>
<dbReference type="PROSITE" id="PS00123">
    <property type="entry name" value="ALKALINE_PHOSPHATASE"/>
    <property type="match status" value="1"/>
</dbReference>
<dbReference type="GO" id="GO:0098552">
    <property type="term" value="C:side of membrane"/>
    <property type="evidence" value="ECO:0007669"/>
    <property type="project" value="UniProtKB-KW"/>
</dbReference>
<dbReference type="GO" id="GO:0046872">
    <property type="term" value="F:metal ion binding"/>
    <property type="evidence" value="ECO:0007669"/>
    <property type="project" value="UniProtKB-KW"/>
</dbReference>
<feature type="binding site" evidence="15">
    <location>
        <position position="399"/>
    </location>
    <ligand>
        <name>Zn(2+)</name>
        <dbReference type="ChEBI" id="CHEBI:29105"/>
        <label>2</label>
    </ligand>
</feature>
<keyword evidence="5" id="KW-0597">Phosphoprotein</keyword>
<evidence type="ECO:0000256" key="16">
    <source>
        <dbReference type="RuleBase" id="RU003946"/>
    </source>
</evidence>
<dbReference type="GO" id="GO:0004035">
    <property type="term" value="F:alkaline phosphatase activity"/>
    <property type="evidence" value="ECO:0007669"/>
    <property type="project" value="UniProtKB-EC"/>
</dbReference>
<evidence type="ECO:0000256" key="8">
    <source>
        <dbReference type="ARBA" id="ARBA00022801"/>
    </source>
</evidence>
<keyword evidence="9 15" id="KW-0862">Zinc</keyword>
<accession>A0A310SDV0</accession>
<evidence type="ECO:0000256" key="15">
    <source>
        <dbReference type="PIRSR" id="PIRSR601952-2"/>
    </source>
</evidence>
<feature type="binding site" evidence="15">
    <location>
        <position position="440"/>
    </location>
    <ligand>
        <name>Zn(2+)</name>
        <dbReference type="ChEBI" id="CHEBI:29105"/>
        <label>2</label>
    </ligand>
</feature>
<keyword evidence="7 15" id="KW-0479">Metal-binding</keyword>
<dbReference type="OrthoDB" id="5818554at2759"/>
<evidence type="ECO:0000256" key="9">
    <source>
        <dbReference type="ARBA" id="ARBA00022833"/>
    </source>
</evidence>
<dbReference type="GO" id="GO:0005886">
    <property type="term" value="C:plasma membrane"/>
    <property type="evidence" value="ECO:0007669"/>
    <property type="project" value="UniProtKB-SubCell"/>
</dbReference>
<keyword evidence="11" id="KW-0472">Membrane</keyword>
<reference evidence="18 19" key="1">
    <citation type="submission" date="2015-07" db="EMBL/GenBank/DDBJ databases">
        <title>The genome of Eufriesea mexicana.</title>
        <authorList>
            <person name="Pan H."/>
            <person name="Kapheim K."/>
        </authorList>
    </citation>
    <scope>NUCLEOTIDE SEQUENCE [LARGE SCALE GENOMIC DNA]</scope>
    <source>
        <strain evidence="18">0111107269</strain>
        <tissue evidence="18">Whole body</tissue>
    </source>
</reference>
<evidence type="ECO:0000256" key="17">
    <source>
        <dbReference type="RuleBase" id="RU003947"/>
    </source>
</evidence>
<evidence type="ECO:0000256" key="4">
    <source>
        <dbReference type="ARBA" id="ARBA00022475"/>
    </source>
</evidence>
<feature type="binding site" evidence="15">
    <location>
        <position position="230"/>
    </location>
    <ligand>
        <name>Mg(2+)</name>
        <dbReference type="ChEBI" id="CHEBI:18420"/>
    </ligand>
</feature>
<dbReference type="PANTHER" id="PTHR11596">
    <property type="entry name" value="ALKALINE PHOSPHATASE"/>
    <property type="match status" value="1"/>
</dbReference>
<evidence type="ECO:0000256" key="12">
    <source>
        <dbReference type="ARBA" id="ARBA00023180"/>
    </source>
</evidence>
<keyword evidence="13" id="KW-0449">Lipoprotein</keyword>
<dbReference type="PRINTS" id="PR00113">
    <property type="entry name" value="ALKPHPHTASE"/>
</dbReference>
<organism evidence="18 19">
    <name type="scientific">Eufriesea mexicana</name>
    <dbReference type="NCBI Taxonomy" id="516756"/>
    <lineage>
        <taxon>Eukaryota</taxon>
        <taxon>Metazoa</taxon>
        <taxon>Ecdysozoa</taxon>
        <taxon>Arthropoda</taxon>
        <taxon>Hexapoda</taxon>
        <taxon>Insecta</taxon>
        <taxon>Pterygota</taxon>
        <taxon>Neoptera</taxon>
        <taxon>Endopterygota</taxon>
        <taxon>Hymenoptera</taxon>
        <taxon>Apocrita</taxon>
        <taxon>Aculeata</taxon>
        <taxon>Apoidea</taxon>
        <taxon>Anthophila</taxon>
        <taxon>Apidae</taxon>
        <taxon>Eufriesea</taxon>
    </lineage>
</organism>
<feature type="binding site" evidence="15">
    <location>
        <position position="116"/>
    </location>
    <ligand>
        <name>Zn(2+)</name>
        <dbReference type="ChEBI" id="CHEBI:29105"/>
        <label>2</label>
    </ligand>
</feature>
<feature type="binding site" evidence="15">
    <location>
        <position position="394"/>
    </location>
    <ligand>
        <name>Mg(2+)</name>
        <dbReference type="ChEBI" id="CHEBI:18420"/>
    </ligand>
</feature>
<dbReference type="AlphaFoldDB" id="A0A310SDV0"/>
<name>A0A310SDV0_9HYME</name>
<keyword evidence="19" id="KW-1185">Reference proteome</keyword>
<dbReference type="InterPro" id="IPR017850">
    <property type="entry name" value="Alkaline_phosphatase_core_sf"/>
</dbReference>
<comment type="cofactor">
    <cofactor evidence="15">
        <name>Zn(2+)</name>
        <dbReference type="ChEBI" id="CHEBI:29105"/>
    </cofactor>
    <text evidence="15">Binds 2 Zn(2+) ions.</text>
</comment>
<dbReference type="FunFam" id="3.40.720.10:FF:000008">
    <property type="entry name" value="Alkaline phosphatase"/>
    <property type="match status" value="1"/>
</dbReference>
<evidence type="ECO:0000256" key="1">
    <source>
        <dbReference type="ARBA" id="ARBA00004609"/>
    </source>
</evidence>
<evidence type="ECO:0000256" key="2">
    <source>
        <dbReference type="ARBA" id="ARBA00005984"/>
    </source>
</evidence>
<evidence type="ECO:0000256" key="14">
    <source>
        <dbReference type="PIRSR" id="PIRSR601952-1"/>
    </source>
</evidence>
<evidence type="ECO:0000256" key="10">
    <source>
        <dbReference type="ARBA" id="ARBA00022842"/>
    </source>
</evidence>
<evidence type="ECO:0000256" key="11">
    <source>
        <dbReference type="ARBA" id="ARBA00023136"/>
    </source>
</evidence>
<comment type="subcellular location">
    <subcellularLocation>
        <location evidence="1">Cell membrane</location>
        <topology evidence="1">Lipid-anchor</topology>
        <topology evidence="1">GPI-anchor</topology>
    </subcellularLocation>
</comment>
<dbReference type="SMART" id="SM00098">
    <property type="entry name" value="alkPPc"/>
    <property type="match status" value="1"/>
</dbReference>
<comment type="cofactor">
    <cofactor evidence="15">
        <name>Mg(2+)</name>
        <dbReference type="ChEBI" id="CHEBI:18420"/>
    </cofactor>
    <text evidence="15">Binds 1 Mg(2+) ion.</text>
</comment>
<feature type="binding site" evidence="15">
    <location>
        <position position="232"/>
    </location>
    <ligand>
        <name>Mg(2+)</name>
        <dbReference type="ChEBI" id="CHEBI:18420"/>
    </ligand>
</feature>
<evidence type="ECO:0000256" key="5">
    <source>
        <dbReference type="ARBA" id="ARBA00022553"/>
    </source>
</evidence>
<dbReference type="SUPFAM" id="SSF53649">
    <property type="entry name" value="Alkaline phosphatase-like"/>
    <property type="match status" value="1"/>
</dbReference>
<feature type="active site" description="Phosphoserine intermediate" evidence="14">
    <location>
        <position position="160"/>
    </location>
</feature>
<gene>
    <name evidence="18" type="ORF">WN48_04861</name>
</gene>
<dbReference type="InterPro" id="IPR001952">
    <property type="entry name" value="Alkaline_phosphatase"/>
</dbReference>
<dbReference type="CDD" id="cd16012">
    <property type="entry name" value="ALP"/>
    <property type="match status" value="1"/>
</dbReference>
<proteinExistence type="inferred from homology"/>
<keyword evidence="6" id="KW-0336">GPI-anchor</keyword>
<keyword evidence="12" id="KW-0325">Glycoprotein</keyword>
<comment type="similarity">
    <text evidence="2 16">Belongs to the alkaline phosphatase family.</text>
</comment>
<sequence length="589" mass="65545">MIRSILSETRRTCSVCELTDTLVSVLFAYQYTKHVPTTRESTLETLRLNCSATLNQRLIPRCPDSKHCSAIFNHSVIPRCPDSKHWRESASRELEEALSYKWNTNRAKNVIVFVGDGMSPDTITASRIYQAGETGHLAWENFPHIGILKTYNTNKQVPDSASTATAMFSGVKTNYEVVGVDANVPLGNCTASLNTRHHVDSIVSWAQAAGKDTGQLRKVQSFVTTTRVTHATPAPLYAHSADRRWECETKMPGTAEQCKDIARQLVEDMPGKNIKANYNISRLQMLKSNATGTEFDPIDTWAGQRKDGKDLIEEWKRDKRSRKLSFDVVQNNEELSRVNVDKVDYLLGIFANGHISMDWKREKGPKGQPSLEEMTVTALKILQKSKNGYLLVVEGGLIDYAHHRGHAAQALLETVRFSDAVNATLTMINTQDTLVIVTSDHTHSMSFNGYSDRGSSILGIAQKSKHDGIPYTTLTYSTGGPNNVAYTIEGNFSTRLDPSKENTTAFTYSQQAVIISDEAYHGGGDVAVYAIGPFAHLFHRVHEQSYVARVIAYAANMETKSYESNGAEQRNCPIGVFLYCCLTLLIIFH</sequence>
<evidence type="ECO:0000313" key="19">
    <source>
        <dbReference type="Proteomes" id="UP000250275"/>
    </source>
</evidence>
<dbReference type="EMBL" id="KQ762882">
    <property type="protein sequence ID" value="OAD55347.1"/>
    <property type="molecule type" value="Genomic_DNA"/>
</dbReference>
<dbReference type="InterPro" id="IPR018299">
    <property type="entry name" value="Alkaline_phosphatase_AS"/>
</dbReference>
<feature type="binding site" evidence="15">
    <location>
        <position position="116"/>
    </location>
    <ligand>
        <name>Mg(2+)</name>
        <dbReference type="ChEBI" id="CHEBI:18420"/>
    </ligand>
</feature>
<evidence type="ECO:0000256" key="6">
    <source>
        <dbReference type="ARBA" id="ARBA00022622"/>
    </source>
</evidence>
<evidence type="ECO:0000256" key="3">
    <source>
        <dbReference type="ARBA" id="ARBA00012647"/>
    </source>
</evidence>
<protein>
    <recommendedName>
        <fullName evidence="3 17">Alkaline phosphatase</fullName>
        <ecNumber evidence="3 17">3.1.3.1</ecNumber>
    </recommendedName>
</protein>